<evidence type="ECO:0000256" key="6">
    <source>
        <dbReference type="PROSITE-ProRule" id="PRU00191"/>
    </source>
</evidence>
<dbReference type="InterPro" id="IPR011993">
    <property type="entry name" value="PH-like_dom_sf"/>
</dbReference>
<evidence type="ECO:0000256" key="1">
    <source>
        <dbReference type="ARBA" id="ARBA00004496"/>
    </source>
</evidence>
<dbReference type="AlphaFoldDB" id="A0A8B9QTQ8"/>
<keyword evidence="3" id="KW-0963">Cytoplasm</keyword>
<dbReference type="SMART" id="SM00314">
    <property type="entry name" value="RA"/>
    <property type="match status" value="1"/>
</dbReference>
<reference evidence="11" key="1">
    <citation type="submission" date="2019-08" db="EMBL/GenBank/DDBJ databases">
        <title>Three high-quality genomes provides insights into domestication of ducks.</title>
        <authorList>
            <person name="Hou Z.C."/>
            <person name="Zhu F."/>
            <person name="Yin Z.T."/>
            <person name="Zhang F."/>
        </authorList>
    </citation>
    <scope>NUCLEOTIDE SEQUENCE [LARGE SCALE GENOMIC DNA]</scope>
</reference>
<evidence type="ECO:0000259" key="10">
    <source>
        <dbReference type="PROSITE" id="PS50200"/>
    </source>
</evidence>
<dbReference type="InterPro" id="IPR039664">
    <property type="entry name" value="GRB/APBB1IP"/>
</dbReference>
<evidence type="ECO:0000259" key="8">
    <source>
        <dbReference type="PROSITE" id="PS50001"/>
    </source>
</evidence>
<dbReference type="InterPro" id="IPR035037">
    <property type="entry name" value="Grb10_SH2"/>
</dbReference>
<dbReference type="FunFam" id="2.30.29.30:FF:000062">
    <property type="entry name" value="growth factor receptor-bound protein 10 isoform X1"/>
    <property type="match status" value="1"/>
</dbReference>
<evidence type="ECO:0000256" key="5">
    <source>
        <dbReference type="ARBA" id="ARBA00022999"/>
    </source>
</evidence>
<dbReference type="CDD" id="cd16141">
    <property type="entry name" value="RA_GRB10"/>
    <property type="match status" value="1"/>
</dbReference>
<dbReference type="CDD" id="cd10415">
    <property type="entry name" value="SH2_Grb10"/>
    <property type="match status" value="1"/>
</dbReference>
<name>A0A8B9QTQ8_ANAPL</name>
<dbReference type="Pfam" id="PF00169">
    <property type="entry name" value="PH"/>
    <property type="match status" value="1"/>
</dbReference>
<dbReference type="PANTHER" id="PTHR11243:SF4">
    <property type="entry name" value="GROWTH FACTOR RECEPTOR-BOUND PROTEIN 10"/>
    <property type="match status" value="1"/>
</dbReference>
<feature type="compositionally biased region" description="Polar residues" evidence="7">
    <location>
        <begin position="87"/>
        <end position="98"/>
    </location>
</feature>
<feature type="domain" description="PH" evidence="9">
    <location>
        <begin position="359"/>
        <end position="468"/>
    </location>
</feature>
<dbReference type="PROSITE" id="PS50003">
    <property type="entry name" value="PH_DOMAIN"/>
    <property type="match status" value="1"/>
</dbReference>
<dbReference type="SMART" id="SM00233">
    <property type="entry name" value="PH"/>
    <property type="match status" value="1"/>
</dbReference>
<feature type="domain" description="SH2" evidence="8">
    <location>
        <begin position="562"/>
        <end position="658"/>
    </location>
</feature>
<dbReference type="InterPro" id="IPR039665">
    <property type="entry name" value="PH_APBB1IP"/>
</dbReference>
<dbReference type="InterPro" id="IPR001849">
    <property type="entry name" value="PH_domain"/>
</dbReference>
<dbReference type="Pfam" id="PF00017">
    <property type="entry name" value="SH2"/>
    <property type="match status" value="1"/>
</dbReference>
<protein>
    <submittedName>
        <fullName evidence="11">Growth factor receptor bound protein 10</fullName>
    </submittedName>
</protein>
<evidence type="ECO:0000259" key="9">
    <source>
        <dbReference type="PROSITE" id="PS50003"/>
    </source>
</evidence>
<dbReference type="SMART" id="SM00252">
    <property type="entry name" value="SH2"/>
    <property type="match status" value="1"/>
</dbReference>
<keyword evidence="5 6" id="KW-0727">SH2 domain</keyword>
<comment type="subcellular location">
    <subcellularLocation>
        <location evidence="1">Cytoplasm</location>
    </subcellularLocation>
</comment>
<dbReference type="FunFam" id="3.30.505.10:FF:000015">
    <property type="entry name" value="Growth factor receptor-bound protein 10 isoform X1"/>
    <property type="match status" value="1"/>
</dbReference>
<dbReference type="Gene3D" id="2.30.29.30">
    <property type="entry name" value="Pleckstrin-homology domain (PH domain)/Phosphotyrosine-binding domain (PTB)"/>
    <property type="match status" value="1"/>
</dbReference>
<evidence type="ECO:0000256" key="7">
    <source>
        <dbReference type="SAM" id="MobiDB-lite"/>
    </source>
</evidence>
<organism evidence="11 12">
    <name type="scientific">Anas platyrhynchos</name>
    <name type="common">Mallard</name>
    <name type="synonym">Anas boschas</name>
    <dbReference type="NCBI Taxonomy" id="8839"/>
    <lineage>
        <taxon>Eukaryota</taxon>
        <taxon>Metazoa</taxon>
        <taxon>Chordata</taxon>
        <taxon>Craniata</taxon>
        <taxon>Vertebrata</taxon>
        <taxon>Euteleostomi</taxon>
        <taxon>Archelosauria</taxon>
        <taxon>Archosauria</taxon>
        <taxon>Dinosauria</taxon>
        <taxon>Saurischia</taxon>
        <taxon>Theropoda</taxon>
        <taxon>Coelurosauria</taxon>
        <taxon>Aves</taxon>
        <taxon>Neognathae</taxon>
        <taxon>Galloanserae</taxon>
        <taxon>Anseriformes</taxon>
        <taxon>Anatidae</taxon>
        <taxon>Anatinae</taxon>
        <taxon>Anas</taxon>
    </lineage>
</organism>
<dbReference type="CDD" id="cd01259">
    <property type="entry name" value="PH_APBB1IP"/>
    <property type="match status" value="1"/>
</dbReference>
<dbReference type="Pfam" id="PF21989">
    <property type="entry name" value="RA_2"/>
    <property type="match status" value="1"/>
</dbReference>
<reference evidence="11" key="3">
    <citation type="submission" date="2025-09" db="UniProtKB">
        <authorList>
            <consortium name="Ensembl"/>
        </authorList>
    </citation>
    <scope>IDENTIFICATION</scope>
</reference>
<comment type="similarity">
    <text evidence="2">Belongs to the GRB7/10/14 family.</text>
</comment>
<dbReference type="GO" id="GO:0005737">
    <property type="term" value="C:cytoplasm"/>
    <property type="evidence" value="ECO:0007669"/>
    <property type="project" value="UniProtKB-SubCell"/>
</dbReference>
<evidence type="ECO:0000256" key="2">
    <source>
        <dbReference type="ARBA" id="ARBA00006708"/>
    </source>
</evidence>
<dbReference type="GO" id="GO:0046627">
    <property type="term" value="P:negative regulation of insulin receptor signaling pathway"/>
    <property type="evidence" value="ECO:0007669"/>
    <property type="project" value="TreeGrafter"/>
</dbReference>
<dbReference type="SUPFAM" id="SSF50729">
    <property type="entry name" value="PH domain-like"/>
    <property type="match status" value="1"/>
</dbReference>
<dbReference type="Gene3D" id="3.10.20.90">
    <property type="entry name" value="Phosphatidylinositol 3-kinase Catalytic Subunit, Chain A, domain 1"/>
    <property type="match status" value="1"/>
</dbReference>
<dbReference type="PRINTS" id="PR00401">
    <property type="entry name" value="SH2DOMAIN"/>
</dbReference>
<dbReference type="GO" id="GO:0030178">
    <property type="term" value="P:negative regulation of Wnt signaling pathway"/>
    <property type="evidence" value="ECO:0007669"/>
    <property type="project" value="TreeGrafter"/>
</dbReference>
<dbReference type="InterPro" id="IPR015042">
    <property type="entry name" value="BPS-dom"/>
</dbReference>
<dbReference type="InterPro" id="IPR029071">
    <property type="entry name" value="Ubiquitin-like_domsf"/>
</dbReference>
<dbReference type="PANTHER" id="PTHR11243">
    <property type="entry name" value="GROWTH FACTOR RECEPTOR-BOUND PROTEIN"/>
    <property type="match status" value="1"/>
</dbReference>
<dbReference type="GO" id="GO:0005158">
    <property type="term" value="F:insulin receptor binding"/>
    <property type="evidence" value="ECO:0007669"/>
    <property type="project" value="TreeGrafter"/>
</dbReference>
<dbReference type="GO" id="GO:0008286">
    <property type="term" value="P:insulin receptor signaling pathway"/>
    <property type="evidence" value="ECO:0007669"/>
    <property type="project" value="TreeGrafter"/>
</dbReference>
<dbReference type="Proteomes" id="UP000694400">
    <property type="component" value="Chromosome 2"/>
</dbReference>
<dbReference type="Ensembl" id="ENSAPLT00020001414.1">
    <property type="protein sequence ID" value="ENSAPLP00020001320.1"/>
    <property type="gene ID" value="ENSAPLG00020000953.1"/>
</dbReference>
<keyword evidence="4" id="KW-0597">Phosphoprotein</keyword>
<evidence type="ECO:0000256" key="3">
    <source>
        <dbReference type="ARBA" id="ARBA00022490"/>
    </source>
</evidence>
<proteinExistence type="inferred from homology"/>
<feature type="region of interest" description="Disordered" evidence="7">
    <location>
        <begin position="87"/>
        <end position="113"/>
    </location>
</feature>
<feature type="domain" description="Ras-associating" evidence="10">
    <location>
        <begin position="237"/>
        <end position="317"/>
    </location>
</feature>
<dbReference type="FunFam" id="3.10.20.90:FF:000056">
    <property type="entry name" value="growth factor receptor-bound protein 10 isoform X1"/>
    <property type="match status" value="1"/>
</dbReference>
<accession>A0A8B9QTQ8</accession>
<gene>
    <name evidence="11" type="primary">GRB10</name>
</gene>
<dbReference type="PROSITE" id="PS50001">
    <property type="entry name" value="SH2"/>
    <property type="match status" value="1"/>
</dbReference>
<evidence type="ECO:0000313" key="11">
    <source>
        <dbReference type="Ensembl" id="ENSAPLP00020001320.1"/>
    </source>
</evidence>
<dbReference type="SUPFAM" id="SSF55550">
    <property type="entry name" value="SH2 domain"/>
    <property type="match status" value="1"/>
</dbReference>
<dbReference type="InterPro" id="IPR000980">
    <property type="entry name" value="SH2"/>
</dbReference>
<sequence length="663" mass="75547">MALAGCPDSFLHLPYRIDNVDQTSAHGRRDLVEPGFQEPSNRISLNHQDDDVDLEALVNDMNSSFESLYSTCSMQSETTPLLQNGQLNRSQLPTSGSGALQPMSPRQKVQRSQPVRIMAVRRLQEEEQQFRTSSLPAIPNPFPELCSPASSPVLAPGSLPQSQPASKHDLETRKGFCMKSNCCWEELCGAKGTHLQTDHQKSWEMLGGRGLRQRRRGNLPVLRPHEESGPHVQDWDVKVFSEDGTSKVVEILADMTARDLCQLLVYKSHCVDDNSWTLVEHHPHLGLERCLEDHELIVQVESTMGSESKFLFRKNYAKYEFFKNPMNFFPEQMVAWCQQTNGSIPQSQLLQNFLNSSSCPEIQGFLHVKELGRKSWKKLYVCLRRSGLYCSTKGTSKEPRHLQLLADLEDSNIFSLIAGKKLYNAPAEYGFCIKPNRVRNETKELRLLCAEDEQSRTCWMTAFRLLKYGMLLYQNYRIPQQRKAMLPHFATPVRSVSENSLVAMDFSGQIGRVIENPAEAQSAALEEGHAWRKRSTRMNILGSQSPLHPSTLSTVIHRTQHWFHGRISREESHRIIKQQGLVDGLFLLRDSQSNPKAFVLTLCHHQKIKHFQILPCEDDGQIFFSLDDGNTKFSDLIQLVEFYQLNKGVLPCKLKHHCIRVAL</sequence>
<dbReference type="PROSITE" id="PS50200">
    <property type="entry name" value="RA"/>
    <property type="match status" value="1"/>
</dbReference>
<reference evidence="11" key="2">
    <citation type="submission" date="2025-08" db="UniProtKB">
        <authorList>
            <consortium name="Ensembl"/>
        </authorList>
    </citation>
    <scope>IDENTIFICATION</scope>
</reference>
<dbReference type="Pfam" id="PF08947">
    <property type="entry name" value="BPS"/>
    <property type="match status" value="1"/>
</dbReference>
<dbReference type="InterPro" id="IPR036860">
    <property type="entry name" value="SH2_dom_sf"/>
</dbReference>
<dbReference type="InterPro" id="IPR000159">
    <property type="entry name" value="RA_dom"/>
</dbReference>
<dbReference type="SUPFAM" id="SSF54236">
    <property type="entry name" value="Ubiquitin-like"/>
    <property type="match status" value="1"/>
</dbReference>
<dbReference type="Gene3D" id="3.30.505.10">
    <property type="entry name" value="SH2 domain"/>
    <property type="match status" value="1"/>
</dbReference>
<evidence type="ECO:0000313" key="12">
    <source>
        <dbReference type="Proteomes" id="UP000694400"/>
    </source>
</evidence>
<evidence type="ECO:0000256" key="4">
    <source>
        <dbReference type="ARBA" id="ARBA00022553"/>
    </source>
</evidence>